<dbReference type="EMBL" id="SEYY01001069">
    <property type="protein sequence ID" value="KAB7505898.1"/>
    <property type="molecule type" value="Genomic_DNA"/>
</dbReference>
<feature type="region of interest" description="Disordered" evidence="4">
    <location>
        <begin position="115"/>
        <end position="149"/>
    </location>
</feature>
<evidence type="ECO:0000313" key="6">
    <source>
        <dbReference type="EMBL" id="KAB7505898.1"/>
    </source>
</evidence>
<evidence type="ECO:0000259" key="5">
    <source>
        <dbReference type="PROSITE" id="PS50061"/>
    </source>
</evidence>
<dbReference type="PROSITE" id="PS50061">
    <property type="entry name" value="ETS_DOMAIN_3"/>
    <property type="match status" value="1"/>
</dbReference>
<feature type="compositionally biased region" description="Low complexity" evidence="4">
    <location>
        <begin position="132"/>
        <end position="144"/>
    </location>
</feature>
<keyword evidence="3" id="KW-0539">Nucleus</keyword>
<comment type="caution">
    <text evidence="6">The sequence shown here is derived from an EMBL/GenBank/DDBJ whole genome shotgun (WGS) entry which is preliminary data.</text>
</comment>
<dbReference type="GO" id="GO:0005634">
    <property type="term" value="C:nucleus"/>
    <property type="evidence" value="ECO:0007669"/>
    <property type="project" value="UniProtKB-SubCell"/>
</dbReference>
<feature type="region of interest" description="Disordered" evidence="4">
    <location>
        <begin position="189"/>
        <end position="242"/>
    </location>
</feature>
<dbReference type="SUPFAM" id="SSF46785">
    <property type="entry name" value="Winged helix' DNA-binding domain"/>
    <property type="match status" value="1"/>
</dbReference>
<dbReference type="GO" id="GO:0043565">
    <property type="term" value="F:sequence-specific DNA binding"/>
    <property type="evidence" value="ECO:0007669"/>
    <property type="project" value="InterPro"/>
</dbReference>
<evidence type="ECO:0000256" key="1">
    <source>
        <dbReference type="ARBA" id="ARBA00005562"/>
    </source>
</evidence>
<evidence type="ECO:0000256" key="2">
    <source>
        <dbReference type="ARBA" id="ARBA00023125"/>
    </source>
</evidence>
<dbReference type="Proteomes" id="UP000326759">
    <property type="component" value="Unassembled WGS sequence"/>
</dbReference>
<dbReference type="PANTHER" id="PTHR11849">
    <property type="entry name" value="ETS"/>
    <property type="match status" value="1"/>
</dbReference>
<dbReference type="SMART" id="SM00413">
    <property type="entry name" value="ETS"/>
    <property type="match status" value="1"/>
</dbReference>
<evidence type="ECO:0000256" key="4">
    <source>
        <dbReference type="SAM" id="MobiDB-lite"/>
    </source>
</evidence>
<dbReference type="Pfam" id="PF00178">
    <property type="entry name" value="Ets"/>
    <property type="match status" value="1"/>
</dbReference>
<keyword evidence="7" id="KW-1185">Reference proteome</keyword>
<keyword evidence="2 3" id="KW-0238">DNA-binding</keyword>
<evidence type="ECO:0000313" key="7">
    <source>
        <dbReference type="Proteomes" id="UP000326759"/>
    </source>
</evidence>
<organism evidence="6 7">
    <name type="scientific">Armadillidium nasatum</name>
    <dbReference type="NCBI Taxonomy" id="96803"/>
    <lineage>
        <taxon>Eukaryota</taxon>
        <taxon>Metazoa</taxon>
        <taxon>Ecdysozoa</taxon>
        <taxon>Arthropoda</taxon>
        <taxon>Crustacea</taxon>
        <taxon>Multicrustacea</taxon>
        <taxon>Malacostraca</taxon>
        <taxon>Eumalacostraca</taxon>
        <taxon>Peracarida</taxon>
        <taxon>Isopoda</taxon>
        <taxon>Oniscidea</taxon>
        <taxon>Crinocheta</taxon>
        <taxon>Armadillidiidae</taxon>
        <taxon>Armadillidium</taxon>
    </lineage>
</organism>
<sequence length="452" mass="51502">GETRVSDERFISLCKVAKSLQIKGFDRLELYREASKETENKDALRYTNRNSDFGQPCAKTSFESKKESDSLSPKPCYYFHEREQLENAVNLYDHKIPGKNVNDCSDCFTAIQSKSEGNSPMRDSVSPQAPKQSPFSSSLSLQSPTEERKLKCDETSSVSSSEKCSHTFPSCYNFKKKYLLSLSQKLIPQPKFETPPMKDKPPPTDLLSKKPDGDAGVDESSSSSVVPICRKDDYSSSSENSCEMKCPVAGSKPLRNPPPLLRIRYNSSPEDDISRPETENIPMQLKQETSNQFPYDYSLTYGRLPQIENRLPQIDDYFQTTLISEPWNDPLLQKIPTNKRKRVRGPKSWEFLLRLLRSPESNPSLIKWENEEAGVFRLIRPEIIALRWGRRTGKHVHDILSYESFSRGLRYHYATGALCAVSEKSFVYQFGPKAQEALRASKQNKSEPSTEQ</sequence>
<accession>A0A5N5TIC7</accession>
<dbReference type="GO" id="GO:0030154">
    <property type="term" value="P:cell differentiation"/>
    <property type="evidence" value="ECO:0007669"/>
    <property type="project" value="TreeGrafter"/>
</dbReference>
<comment type="similarity">
    <text evidence="1 3">Belongs to the ETS family.</text>
</comment>
<evidence type="ECO:0000256" key="3">
    <source>
        <dbReference type="RuleBase" id="RU004019"/>
    </source>
</evidence>
<dbReference type="InterPro" id="IPR000418">
    <property type="entry name" value="Ets_dom"/>
</dbReference>
<protein>
    <submittedName>
        <fullName evidence="6">ETS-related transcription factor Elf-5</fullName>
    </submittedName>
</protein>
<feature type="non-terminal residue" evidence="6">
    <location>
        <position position="1"/>
    </location>
</feature>
<dbReference type="PRINTS" id="PR00454">
    <property type="entry name" value="ETSDOMAIN"/>
</dbReference>
<proteinExistence type="inferred from homology"/>
<reference evidence="6 7" key="1">
    <citation type="journal article" date="2019" name="PLoS Biol.">
        <title>Sex chromosomes control vertical transmission of feminizing Wolbachia symbionts in an isopod.</title>
        <authorList>
            <person name="Becking T."/>
            <person name="Chebbi M.A."/>
            <person name="Giraud I."/>
            <person name="Moumen B."/>
            <person name="Laverre T."/>
            <person name="Caubet Y."/>
            <person name="Peccoud J."/>
            <person name="Gilbert C."/>
            <person name="Cordaux R."/>
        </authorList>
    </citation>
    <scope>NUCLEOTIDE SEQUENCE [LARGE SCALE GENOMIC DNA]</scope>
    <source>
        <strain evidence="6">ANa2</strain>
        <tissue evidence="6">Whole body excluding digestive tract and cuticle</tissue>
    </source>
</reference>
<dbReference type="PANTHER" id="PTHR11849:SF190">
    <property type="entry name" value="ETS-DOMAIN PROTEIN"/>
    <property type="match status" value="1"/>
</dbReference>
<dbReference type="GO" id="GO:0000981">
    <property type="term" value="F:DNA-binding transcription factor activity, RNA polymerase II-specific"/>
    <property type="evidence" value="ECO:0007669"/>
    <property type="project" value="TreeGrafter"/>
</dbReference>
<feature type="compositionally biased region" description="Basic and acidic residues" evidence="4">
    <location>
        <begin position="196"/>
        <end position="213"/>
    </location>
</feature>
<dbReference type="InterPro" id="IPR036390">
    <property type="entry name" value="WH_DNA-bd_sf"/>
</dbReference>
<dbReference type="OrthoDB" id="5975550at2759"/>
<dbReference type="InterPro" id="IPR036388">
    <property type="entry name" value="WH-like_DNA-bd_sf"/>
</dbReference>
<name>A0A5N5TIC7_9CRUS</name>
<comment type="subcellular location">
    <subcellularLocation>
        <location evidence="3">Nucleus</location>
    </subcellularLocation>
</comment>
<dbReference type="InterPro" id="IPR046328">
    <property type="entry name" value="ETS_fam"/>
</dbReference>
<gene>
    <name evidence="6" type="primary">ELF5</name>
    <name evidence="6" type="ORF">Anas_01782</name>
</gene>
<feature type="domain" description="ETS" evidence="5">
    <location>
        <begin position="346"/>
        <end position="431"/>
    </location>
</feature>
<dbReference type="Gene3D" id="1.10.10.10">
    <property type="entry name" value="Winged helix-like DNA-binding domain superfamily/Winged helix DNA-binding domain"/>
    <property type="match status" value="1"/>
</dbReference>
<dbReference type="AlphaFoldDB" id="A0A5N5TIC7"/>